<dbReference type="AlphaFoldDB" id="A0AAW1IY21"/>
<name>A0AAW1IY21_POPJA</name>
<reference evidence="1 2" key="1">
    <citation type="journal article" date="2024" name="BMC Genomics">
        <title>De novo assembly and annotation of Popillia japonica's genome with initial clues to its potential as an invasive pest.</title>
        <authorList>
            <person name="Cucini C."/>
            <person name="Boschi S."/>
            <person name="Funari R."/>
            <person name="Cardaioli E."/>
            <person name="Iannotti N."/>
            <person name="Marturano G."/>
            <person name="Paoli F."/>
            <person name="Bruttini M."/>
            <person name="Carapelli A."/>
            <person name="Frati F."/>
            <person name="Nardi F."/>
        </authorList>
    </citation>
    <scope>NUCLEOTIDE SEQUENCE [LARGE SCALE GENOMIC DNA]</scope>
    <source>
        <strain evidence="1">DMR45628</strain>
    </source>
</reference>
<accession>A0AAW1IY21</accession>
<evidence type="ECO:0000313" key="2">
    <source>
        <dbReference type="Proteomes" id="UP001458880"/>
    </source>
</evidence>
<sequence length="195" mass="23196">MCFAKHSTITLIRVFRNINIGSFVSDLKREHWDGLSESLTIDENYDVFRKTFNYYFNKAFPLKEQRHSITRANWVTSEIKGASQNLKDLNQLVKQGLCTREYYNQRRKHYANLLKDAKMKKQGLCTREYYNQRRKHYANLLKDAKMKYNSELVKKSNNKSKFVWNIVNNTIKPNRAMPTLNIKNEKDEMVDDPAE</sequence>
<dbReference type="EMBL" id="JASPKY010000486">
    <property type="protein sequence ID" value="KAK9695305.1"/>
    <property type="molecule type" value="Genomic_DNA"/>
</dbReference>
<evidence type="ECO:0000313" key="1">
    <source>
        <dbReference type="EMBL" id="KAK9695305.1"/>
    </source>
</evidence>
<proteinExistence type="predicted"/>
<dbReference type="Proteomes" id="UP001458880">
    <property type="component" value="Unassembled WGS sequence"/>
</dbReference>
<protein>
    <submittedName>
        <fullName evidence="1">Uncharacterized protein</fullName>
    </submittedName>
</protein>
<gene>
    <name evidence="1" type="ORF">QE152_g32655</name>
</gene>
<comment type="caution">
    <text evidence="1">The sequence shown here is derived from an EMBL/GenBank/DDBJ whole genome shotgun (WGS) entry which is preliminary data.</text>
</comment>
<organism evidence="1 2">
    <name type="scientific">Popillia japonica</name>
    <name type="common">Japanese beetle</name>
    <dbReference type="NCBI Taxonomy" id="7064"/>
    <lineage>
        <taxon>Eukaryota</taxon>
        <taxon>Metazoa</taxon>
        <taxon>Ecdysozoa</taxon>
        <taxon>Arthropoda</taxon>
        <taxon>Hexapoda</taxon>
        <taxon>Insecta</taxon>
        <taxon>Pterygota</taxon>
        <taxon>Neoptera</taxon>
        <taxon>Endopterygota</taxon>
        <taxon>Coleoptera</taxon>
        <taxon>Polyphaga</taxon>
        <taxon>Scarabaeiformia</taxon>
        <taxon>Scarabaeidae</taxon>
        <taxon>Rutelinae</taxon>
        <taxon>Popillia</taxon>
    </lineage>
</organism>
<keyword evidence="2" id="KW-1185">Reference proteome</keyword>